<feature type="repeat" description="TPR" evidence="8">
    <location>
        <begin position="46"/>
        <end position="79"/>
    </location>
</feature>
<organism evidence="10 11">
    <name type="scientific">Dokdonella koreensis DS-123</name>
    <dbReference type="NCBI Taxonomy" id="1300342"/>
    <lineage>
        <taxon>Bacteria</taxon>
        <taxon>Pseudomonadati</taxon>
        <taxon>Pseudomonadota</taxon>
        <taxon>Gammaproteobacteria</taxon>
        <taxon>Lysobacterales</taxon>
        <taxon>Rhodanobacteraceae</taxon>
        <taxon>Dokdonella</taxon>
    </lineage>
</organism>
<dbReference type="PROSITE" id="PS50005">
    <property type="entry name" value="TPR"/>
    <property type="match status" value="4"/>
</dbReference>
<keyword evidence="5 10" id="KW-0808">Transferase</keyword>
<keyword evidence="7 8" id="KW-0802">TPR repeat</keyword>
<evidence type="ECO:0000256" key="5">
    <source>
        <dbReference type="ARBA" id="ARBA00022679"/>
    </source>
</evidence>
<evidence type="ECO:0000256" key="2">
    <source>
        <dbReference type="ARBA" id="ARBA00005386"/>
    </source>
</evidence>
<dbReference type="EMBL" id="CP015249">
    <property type="protein sequence ID" value="ANB17667.1"/>
    <property type="molecule type" value="Genomic_DNA"/>
</dbReference>
<comment type="pathway">
    <text evidence="1">Protein modification; protein glycosylation.</text>
</comment>
<dbReference type="AlphaFoldDB" id="A0A160DTH0"/>
<dbReference type="Pfam" id="PF13432">
    <property type="entry name" value="TPR_16"/>
    <property type="match status" value="2"/>
</dbReference>
<reference evidence="10 11" key="1">
    <citation type="submission" date="2016-04" db="EMBL/GenBank/DDBJ databases">
        <title>Complete genome sequence of Dokdonella koreensis DS-123T.</title>
        <authorList>
            <person name="Kim J.F."/>
            <person name="Lee H."/>
            <person name="Kwak M.-J."/>
        </authorList>
    </citation>
    <scope>NUCLEOTIDE SEQUENCE [LARGE SCALE GENOMIC DNA]</scope>
    <source>
        <strain evidence="10 11">DS-123</strain>
    </source>
</reference>
<evidence type="ECO:0000259" key="9">
    <source>
        <dbReference type="Pfam" id="PF13844"/>
    </source>
</evidence>
<evidence type="ECO:0000256" key="6">
    <source>
        <dbReference type="ARBA" id="ARBA00022737"/>
    </source>
</evidence>
<dbReference type="GO" id="GO:0097363">
    <property type="term" value="F:protein O-acetylglucosaminyltransferase activity"/>
    <property type="evidence" value="ECO:0007669"/>
    <property type="project" value="UniProtKB-EC"/>
</dbReference>
<keyword evidence="11" id="KW-1185">Reference proteome</keyword>
<sequence length="746" mass="80249">MTGANPADRRLAIEQLGKGTALHRAGQLGLAQSHYQRAVKLDPGNADAWHLLGIVTLQAGNLPLAVKHLRQCVTLRPAFAEAHNNLGVALRRLGRHAESAQAFGGALAARDRYAEAAYNLGLALEATGEVSTAEQALRQCLQWQPGNADAATNLGNLLRGQGRLDEAQPLLARACELAPDRAQSQANLALLMGDLGRHGEAVTLARKAVVLEPEQGHWWRIQGIAERLHQDREAAIASLRRACELDPTDETARFELALTLQESGAIDEARVLLARVKPPPGTAERLRWMRALALPAIYRDEAEVDAARLAFAQGLAGLRERLRLDGPSRIREAYQAAAGFAPFHLHYQPRDNTGLQRAFGDLVADVMRAAAPSLAEPCDWAAGPQGGRVRVGVVGSHFMRHTVSRYFNDLLADLDPERFEVTIWHAGIRDAETDALAGRVHAFTYVHGDPLDTAAAIRAARLDVLVYPELGLDPRSQVLAALRLAPVQCVLGGHPVTSGLPTIDYFLSGAAIEPPDADAHYRERLVRLPGLGARPRPPSAPGNADWLPGGACEGPLLLCLQYHIKLVPGFDAVLARIAERTGARIGFFTREPALTRLFRARVDAVFARHGLDAGRHLVDLPAQGYADYLAGVAATPLVLDTPGFSGGGTSLDALGVATPVLAFRSAMARGRQTAGMLDLIGVDDLVATDEADYVDKAVALCRDGELRRDLSGRIAERRQRLFEDRAPQAAFAAFLQDPAAFARSGA</sequence>
<evidence type="ECO:0000313" key="10">
    <source>
        <dbReference type="EMBL" id="ANB17667.1"/>
    </source>
</evidence>
<dbReference type="InterPro" id="IPR011990">
    <property type="entry name" value="TPR-like_helical_dom_sf"/>
</dbReference>
<feature type="repeat" description="TPR" evidence="8">
    <location>
        <begin position="114"/>
        <end position="147"/>
    </location>
</feature>
<feature type="repeat" description="TPR" evidence="8">
    <location>
        <begin position="12"/>
        <end position="45"/>
    </location>
</feature>
<dbReference type="PANTHER" id="PTHR44998">
    <property type="match status" value="1"/>
</dbReference>
<dbReference type="Gene3D" id="3.40.50.2000">
    <property type="entry name" value="Glycogen Phosphorylase B"/>
    <property type="match status" value="1"/>
</dbReference>
<name>A0A160DTH0_9GAMM</name>
<dbReference type="SUPFAM" id="SSF48452">
    <property type="entry name" value="TPR-like"/>
    <property type="match status" value="1"/>
</dbReference>
<evidence type="ECO:0000256" key="4">
    <source>
        <dbReference type="ARBA" id="ARBA00022676"/>
    </source>
</evidence>
<dbReference type="EC" id="2.4.1.255" evidence="3"/>
<dbReference type="RefSeq" id="WP_067646026.1">
    <property type="nucleotide sequence ID" value="NZ_CP015249.1"/>
</dbReference>
<dbReference type="Gene3D" id="1.25.40.10">
    <property type="entry name" value="Tetratricopeptide repeat domain"/>
    <property type="match status" value="2"/>
</dbReference>
<evidence type="ECO:0000313" key="11">
    <source>
        <dbReference type="Proteomes" id="UP000076830"/>
    </source>
</evidence>
<dbReference type="Pfam" id="PF14559">
    <property type="entry name" value="TPR_19"/>
    <property type="match status" value="1"/>
</dbReference>
<evidence type="ECO:0000256" key="1">
    <source>
        <dbReference type="ARBA" id="ARBA00004922"/>
    </source>
</evidence>
<dbReference type="KEGG" id="dko:I596_1643"/>
<dbReference type="SMART" id="SM00028">
    <property type="entry name" value="TPR"/>
    <property type="match status" value="7"/>
</dbReference>
<dbReference type="GO" id="GO:0006493">
    <property type="term" value="P:protein O-linked glycosylation"/>
    <property type="evidence" value="ECO:0007669"/>
    <property type="project" value="TreeGrafter"/>
</dbReference>
<comment type="similarity">
    <text evidence="2">Belongs to the glycosyltransferase 41 family. O-GlcNAc transferase subfamily.</text>
</comment>
<dbReference type="Proteomes" id="UP000076830">
    <property type="component" value="Chromosome"/>
</dbReference>
<dbReference type="STRING" id="1300342.I596_1643"/>
<evidence type="ECO:0000256" key="7">
    <source>
        <dbReference type="ARBA" id="ARBA00022803"/>
    </source>
</evidence>
<keyword evidence="6" id="KW-0677">Repeat</keyword>
<protein>
    <recommendedName>
        <fullName evidence="3">protein O-GlcNAc transferase</fullName>
        <ecNumber evidence="3">2.4.1.255</ecNumber>
    </recommendedName>
</protein>
<feature type="repeat" description="TPR" evidence="8">
    <location>
        <begin position="148"/>
        <end position="181"/>
    </location>
</feature>
<dbReference type="OrthoDB" id="146908at2"/>
<dbReference type="PANTHER" id="PTHR44998:SF1">
    <property type="entry name" value="UDP-N-ACETYLGLUCOSAMINE--PEPTIDE N-ACETYLGLUCOSAMINYLTRANSFERASE 110 KDA SUBUNIT"/>
    <property type="match status" value="1"/>
</dbReference>
<gene>
    <name evidence="10" type="ORF">I596_1643</name>
</gene>
<dbReference type="Pfam" id="PF13844">
    <property type="entry name" value="Glyco_transf_41"/>
    <property type="match status" value="1"/>
</dbReference>
<keyword evidence="4" id="KW-0328">Glycosyltransferase</keyword>
<evidence type="ECO:0000256" key="8">
    <source>
        <dbReference type="PROSITE-ProRule" id="PRU00339"/>
    </source>
</evidence>
<dbReference type="Gene3D" id="3.40.50.11380">
    <property type="match status" value="1"/>
</dbReference>
<feature type="domain" description="O-GlcNAc transferase C-terminal" evidence="9">
    <location>
        <begin position="636"/>
        <end position="720"/>
    </location>
</feature>
<proteinExistence type="inferred from homology"/>
<dbReference type="InterPro" id="IPR029489">
    <property type="entry name" value="OGT/SEC/SPY_C"/>
</dbReference>
<dbReference type="Pfam" id="PF13424">
    <property type="entry name" value="TPR_12"/>
    <property type="match status" value="1"/>
</dbReference>
<accession>A0A160DTH0</accession>
<evidence type="ECO:0000256" key="3">
    <source>
        <dbReference type="ARBA" id="ARBA00011970"/>
    </source>
</evidence>
<dbReference type="InterPro" id="IPR019734">
    <property type="entry name" value="TPR_rpt"/>
</dbReference>